<gene>
    <name evidence="1" type="ORF">Pfra01_002172600</name>
</gene>
<comment type="caution">
    <text evidence="1">The sequence shown here is derived from an EMBL/GenBank/DDBJ whole genome shotgun (WGS) entry which is preliminary data.</text>
</comment>
<sequence>MIIARKFIARVGWTRIGSWGDLLFRGQLGNGRHTGWMRLERYGGDEDVDSGGESLKAHRTSLRLPVPSITFASYPIAILPAASDESRSERLSSRGINQGSTKYLDWYMYPCAMHCV</sequence>
<evidence type="ECO:0000313" key="2">
    <source>
        <dbReference type="Proteomes" id="UP001165121"/>
    </source>
</evidence>
<keyword evidence="2" id="KW-1185">Reference proteome</keyword>
<organism evidence="1 2">
    <name type="scientific">Phytophthora fragariaefolia</name>
    <dbReference type="NCBI Taxonomy" id="1490495"/>
    <lineage>
        <taxon>Eukaryota</taxon>
        <taxon>Sar</taxon>
        <taxon>Stramenopiles</taxon>
        <taxon>Oomycota</taxon>
        <taxon>Peronosporomycetes</taxon>
        <taxon>Peronosporales</taxon>
        <taxon>Peronosporaceae</taxon>
        <taxon>Phytophthora</taxon>
    </lineage>
</organism>
<protein>
    <submittedName>
        <fullName evidence="1">Unnamed protein product</fullName>
    </submittedName>
</protein>
<reference evidence="1" key="1">
    <citation type="submission" date="2023-04" db="EMBL/GenBank/DDBJ databases">
        <title>Phytophthora fragariaefolia NBRC 109709.</title>
        <authorList>
            <person name="Ichikawa N."/>
            <person name="Sato H."/>
            <person name="Tonouchi N."/>
        </authorList>
    </citation>
    <scope>NUCLEOTIDE SEQUENCE</scope>
    <source>
        <strain evidence="1">NBRC 109709</strain>
    </source>
</reference>
<accession>A0A9W6Y4S4</accession>
<dbReference type="EMBL" id="BSXT01003155">
    <property type="protein sequence ID" value="GMF52851.1"/>
    <property type="molecule type" value="Genomic_DNA"/>
</dbReference>
<evidence type="ECO:0000313" key="1">
    <source>
        <dbReference type="EMBL" id="GMF52851.1"/>
    </source>
</evidence>
<proteinExistence type="predicted"/>
<name>A0A9W6Y4S4_9STRA</name>
<dbReference type="Proteomes" id="UP001165121">
    <property type="component" value="Unassembled WGS sequence"/>
</dbReference>
<dbReference type="AlphaFoldDB" id="A0A9W6Y4S4"/>